<keyword evidence="4" id="KW-1185">Reference proteome</keyword>
<keyword evidence="1" id="KW-0808">Transferase</keyword>
<sequence>MTTIVQITPEIGPGTGVGAVAHHLEQEWQRLGVDVRRFTLAEAGGAWLPQPRGGLGGRLALVGRVVWFSTVGTARARRHLRAHPEQLSVCHNDAMAGDVYVNHGLVEAAMRARGHHRLRLARNPLHLFTTTRDRLRYSRTGTHRLVVNLVADEERLLRELHPRLALPTVVIGNGVDVGRFRPPTDAERLMARAELGLEAHERMVLFIGNEFGRKGLPLLIDAVQALGPGVRLVVVGGTPDLVSVEAGKAASAALGDRLEFAGAHPDPRPWLRAADVLAMPSAYESYGLVVLEALACGVPVVATATGCVPDVVMDGVNGAVVEATSDGIARGIASVLALEPTAVRAAARQTAEQHSWTTVARRYLDVLTGLRPSPGAPSSLRGGAR</sequence>
<evidence type="ECO:0000313" key="3">
    <source>
        <dbReference type="EMBL" id="GAA3711753.1"/>
    </source>
</evidence>
<comment type="caution">
    <text evidence="3">The sequence shown here is derived from an EMBL/GenBank/DDBJ whole genome shotgun (WGS) entry which is preliminary data.</text>
</comment>
<dbReference type="Proteomes" id="UP001501468">
    <property type="component" value="Unassembled WGS sequence"/>
</dbReference>
<name>A0ABP7DYB9_9MICO</name>
<dbReference type="EMBL" id="BAABDC010000005">
    <property type="protein sequence ID" value="GAA3711753.1"/>
    <property type="molecule type" value="Genomic_DNA"/>
</dbReference>
<feature type="domain" description="Glycosyl transferase family 1" evidence="2">
    <location>
        <begin position="192"/>
        <end position="346"/>
    </location>
</feature>
<dbReference type="CDD" id="cd03801">
    <property type="entry name" value="GT4_PimA-like"/>
    <property type="match status" value="1"/>
</dbReference>
<dbReference type="Pfam" id="PF00534">
    <property type="entry name" value="Glycos_transf_1"/>
    <property type="match status" value="1"/>
</dbReference>
<dbReference type="PANTHER" id="PTHR12526">
    <property type="entry name" value="GLYCOSYLTRANSFERASE"/>
    <property type="match status" value="1"/>
</dbReference>
<gene>
    <name evidence="3" type="ORF">GCM10022399_30660</name>
</gene>
<evidence type="ECO:0000256" key="1">
    <source>
        <dbReference type="ARBA" id="ARBA00022679"/>
    </source>
</evidence>
<dbReference type="Gene3D" id="3.40.50.2000">
    <property type="entry name" value="Glycogen Phosphorylase B"/>
    <property type="match status" value="2"/>
</dbReference>
<evidence type="ECO:0000259" key="2">
    <source>
        <dbReference type="Pfam" id="PF00534"/>
    </source>
</evidence>
<dbReference type="InterPro" id="IPR001296">
    <property type="entry name" value="Glyco_trans_1"/>
</dbReference>
<accession>A0ABP7DYB9</accession>
<dbReference type="SUPFAM" id="SSF53756">
    <property type="entry name" value="UDP-Glycosyltransferase/glycogen phosphorylase"/>
    <property type="match status" value="1"/>
</dbReference>
<dbReference type="RefSeq" id="WP_344948381.1">
    <property type="nucleotide sequence ID" value="NZ_BAABDC010000005.1"/>
</dbReference>
<reference evidence="4" key="1">
    <citation type="journal article" date="2019" name="Int. J. Syst. Evol. Microbiol.">
        <title>The Global Catalogue of Microorganisms (GCM) 10K type strain sequencing project: providing services to taxonomists for standard genome sequencing and annotation.</title>
        <authorList>
            <consortium name="The Broad Institute Genomics Platform"/>
            <consortium name="The Broad Institute Genome Sequencing Center for Infectious Disease"/>
            <person name="Wu L."/>
            <person name="Ma J."/>
        </authorList>
    </citation>
    <scope>NUCLEOTIDE SEQUENCE [LARGE SCALE GENOMIC DNA]</scope>
    <source>
        <strain evidence="4">JCM 17125</strain>
    </source>
</reference>
<protein>
    <recommendedName>
        <fullName evidence="2">Glycosyl transferase family 1 domain-containing protein</fullName>
    </recommendedName>
</protein>
<evidence type="ECO:0000313" key="4">
    <source>
        <dbReference type="Proteomes" id="UP001501468"/>
    </source>
</evidence>
<organism evidence="3 4">
    <name type="scientific">Terrabacter ginsenosidimutans</name>
    <dbReference type="NCBI Taxonomy" id="490575"/>
    <lineage>
        <taxon>Bacteria</taxon>
        <taxon>Bacillati</taxon>
        <taxon>Actinomycetota</taxon>
        <taxon>Actinomycetes</taxon>
        <taxon>Micrococcales</taxon>
        <taxon>Intrasporangiaceae</taxon>
        <taxon>Terrabacter</taxon>
    </lineage>
</organism>
<proteinExistence type="predicted"/>